<dbReference type="Proteomes" id="UP001168990">
    <property type="component" value="Unassembled WGS sequence"/>
</dbReference>
<name>A0AA39ESQ4_9HYME</name>
<evidence type="ECO:0000313" key="2">
    <source>
        <dbReference type="Proteomes" id="UP001168990"/>
    </source>
</evidence>
<gene>
    <name evidence="1" type="ORF">PV328_011737</name>
</gene>
<keyword evidence="2" id="KW-1185">Reference proteome</keyword>
<organism evidence="1 2">
    <name type="scientific">Microctonus aethiopoides</name>
    <dbReference type="NCBI Taxonomy" id="144406"/>
    <lineage>
        <taxon>Eukaryota</taxon>
        <taxon>Metazoa</taxon>
        <taxon>Ecdysozoa</taxon>
        <taxon>Arthropoda</taxon>
        <taxon>Hexapoda</taxon>
        <taxon>Insecta</taxon>
        <taxon>Pterygota</taxon>
        <taxon>Neoptera</taxon>
        <taxon>Endopterygota</taxon>
        <taxon>Hymenoptera</taxon>
        <taxon>Apocrita</taxon>
        <taxon>Ichneumonoidea</taxon>
        <taxon>Braconidae</taxon>
        <taxon>Euphorinae</taxon>
        <taxon>Microctonus</taxon>
    </lineage>
</organism>
<dbReference type="AlphaFoldDB" id="A0AA39ESQ4"/>
<accession>A0AA39ESQ4</accession>
<reference evidence="1" key="1">
    <citation type="journal article" date="2023" name="bioRxiv">
        <title>Scaffold-level genome assemblies of two parasitoid biocontrol wasps reveal the parthenogenesis mechanism and an associated novel virus.</title>
        <authorList>
            <person name="Inwood S."/>
            <person name="Skelly J."/>
            <person name="Guhlin J."/>
            <person name="Harrop T."/>
            <person name="Goldson S."/>
            <person name="Dearden P."/>
        </authorList>
    </citation>
    <scope>NUCLEOTIDE SEQUENCE</scope>
    <source>
        <strain evidence="1">Irish</strain>
        <tissue evidence="1">Whole body</tissue>
    </source>
</reference>
<proteinExistence type="predicted"/>
<reference evidence="1" key="2">
    <citation type="submission" date="2023-03" db="EMBL/GenBank/DDBJ databases">
        <authorList>
            <person name="Inwood S.N."/>
            <person name="Skelly J.G."/>
            <person name="Guhlin J."/>
            <person name="Harrop T.W.R."/>
            <person name="Goldson S.G."/>
            <person name="Dearden P.K."/>
        </authorList>
    </citation>
    <scope>NUCLEOTIDE SEQUENCE</scope>
    <source>
        <strain evidence="1">Irish</strain>
        <tissue evidence="1">Whole body</tissue>
    </source>
</reference>
<protein>
    <submittedName>
        <fullName evidence="1">Uncharacterized protein</fullName>
    </submittedName>
</protein>
<evidence type="ECO:0000313" key="1">
    <source>
        <dbReference type="EMBL" id="KAK0157217.1"/>
    </source>
</evidence>
<sequence length="132" mass="15300">MYDKKIFKDLINSMRSAYKTLLSVHSDASFDSLITTWERISNQNVQCLNKFLKTPHLTVGEKLHILTTIAHLKSLSAKFNEQKYRRNCQRERHQCNIVGGNIGTVENHIQWDDTETAFNSRIKTGIIQIYST</sequence>
<dbReference type="EMBL" id="JAQQBS010001436">
    <property type="protein sequence ID" value="KAK0157217.1"/>
    <property type="molecule type" value="Genomic_DNA"/>
</dbReference>
<comment type="caution">
    <text evidence="1">The sequence shown here is derived from an EMBL/GenBank/DDBJ whole genome shotgun (WGS) entry which is preliminary data.</text>
</comment>